<name>A0A820LNE5_9BILA</name>
<proteinExistence type="predicted"/>
<evidence type="ECO:0000256" key="1">
    <source>
        <dbReference type="SAM" id="Coils"/>
    </source>
</evidence>
<feature type="coiled-coil region" evidence="1">
    <location>
        <begin position="2"/>
        <end position="29"/>
    </location>
</feature>
<sequence length="195" mass="23147">IITNLQNQKEQLAKQLQEQIDINKEVDKKRAHTETHLYELENRFKTLNMNCTTAEVYRESHKQDKAKFHHFLERLGSIMKIENISNDLGYELNPDVLLQRVEQLMKIESNSIIDQKTSTYNLQRKIQQLKEQMENKDLHLDLLRKKVLALEEGRSAKTDLEREIDDHVILSRKMKLKVESLTQQVNELRNENTQL</sequence>
<dbReference type="Proteomes" id="UP000663844">
    <property type="component" value="Unassembled WGS sequence"/>
</dbReference>
<dbReference type="InterPro" id="IPR039139">
    <property type="entry name" value="CCDC170-like"/>
</dbReference>
<feature type="non-terminal residue" evidence="2">
    <location>
        <position position="195"/>
    </location>
</feature>
<gene>
    <name evidence="2" type="ORF">OXD698_LOCUS49230</name>
</gene>
<feature type="non-terminal residue" evidence="2">
    <location>
        <position position="1"/>
    </location>
</feature>
<dbReference type="EMBL" id="CAJOAZ010021795">
    <property type="protein sequence ID" value="CAF4359561.1"/>
    <property type="molecule type" value="Genomic_DNA"/>
</dbReference>
<protein>
    <submittedName>
        <fullName evidence="2">Uncharacterized protein</fullName>
    </submittedName>
</protein>
<dbReference type="AlphaFoldDB" id="A0A820LNE5"/>
<organism evidence="2 3">
    <name type="scientific">Adineta steineri</name>
    <dbReference type="NCBI Taxonomy" id="433720"/>
    <lineage>
        <taxon>Eukaryota</taxon>
        <taxon>Metazoa</taxon>
        <taxon>Spiralia</taxon>
        <taxon>Gnathifera</taxon>
        <taxon>Rotifera</taxon>
        <taxon>Eurotatoria</taxon>
        <taxon>Bdelloidea</taxon>
        <taxon>Adinetida</taxon>
        <taxon>Adinetidae</taxon>
        <taxon>Adineta</taxon>
    </lineage>
</organism>
<evidence type="ECO:0000313" key="2">
    <source>
        <dbReference type="EMBL" id="CAF4359561.1"/>
    </source>
</evidence>
<reference evidence="2" key="1">
    <citation type="submission" date="2021-02" db="EMBL/GenBank/DDBJ databases">
        <authorList>
            <person name="Nowell W R."/>
        </authorList>
    </citation>
    <scope>NUCLEOTIDE SEQUENCE</scope>
</reference>
<accession>A0A820LNE5</accession>
<keyword evidence="1" id="KW-0175">Coiled coil</keyword>
<comment type="caution">
    <text evidence="2">The sequence shown here is derived from an EMBL/GenBank/DDBJ whole genome shotgun (WGS) entry which is preliminary data.</text>
</comment>
<evidence type="ECO:0000313" key="3">
    <source>
        <dbReference type="Proteomes" id="UP000663844"/>
    </source>
</evidence>
<dbReference type="PANTHER" id="PTHR18863:SF6">
    <property type="entry name" value="COILED-COIL DOMAIN-CONTAINING PROTEIN 170"/>
    <property type="match status" value="1"/>
</dbReference>
<dbReference type="PANTHER" id="PTHR18863">
    <property type="entry name" value="TSEC-2-RELATED"/>
    <property type="match status" value="1"/>
</dbReference>